<evidence type="ECO:0000256" key="2">
    <source>
        <dbReference type="PROSITE-ProRule" id="PRU01240"/>
    </source>
</evidence>
<evidence type="ECO:0000256" key="1">
    <source>
        <dbReference type="ARBA" id="ARBA00011073"/>
    </source>
</evidence>
<feature type="domain" description="Peptidase S8/S53" evidence="3">
    <location>
        <begin position="150"/>
        <end position="354"/>
    </location>
</feature>
<comment type="similarity">
    <text evidence="1 2">Belongs to the peptidase S8 family.</text>
</comment>
<dbReference type="SUPFAM" id="SSF52743">
    <property type="entry name" value="Subtilisin-like"/>
    <property type="match status" value="1"/>
</dbReference>
<evidence type="ECO:0000259" key="3">
    <source>
        <dbReference type="Pfam" id="PF00082"/>
    </source>
</evidence>
<proteinExistence type="inferred from homology"/>
<dbReference type="PANTHER" id="PTHR43806:SF67">
    <property type="entry name" value="EGF-LIKE DOMAIN-CONTAINING PROTEIN"/>
    <property type="match status" value="1"/>
</dbReference>
<comment type="caution">
    <text evidence="4">The sequence shown here is derived from an EMBL/GenBank/DDBJ whole genome shotgun (WGS) entry which is preliminary data.</text>
</comment>
<reference evidence="4" key="1">
    <citation type="journal article" date="2020" name="mSystems">
        <title>Genome- and Community-Level Interaction Insights into Carbon Utilization and Element Cycling Functions of Hydrothermarchaeota in Hydrothermal Sediment.</title>
        <authorList>
            <person name="Zhou Z."/>
            <person name="Liu Y."/>
            <person name="Xu W."/>
            <person name="Pan J."/>
            <person name="Luo Z.H."/>
            <person name="Li M."/>
        </authorList>
    </citation>
    <scope>NUCLEOTIDE SEQUENCE [LARGE SCALE GENOMIC DNA]</scope>
    <source>
        <strain evidence="4">HyVt-102</strain>
    </source>
</reference>
<dbReference type="Gene3D" id="3.40.50.200">
    <property type="entry name" value="Peptidase S8/S53 domain"/>
    <property type="match status" value="1"/>
</dbReference>
<feature type="non-terminal residue" evidence="4">
    <location>
        <position position="357"/>
    </location>
</feature>
<comment type="caution">
    <text evidence="2">Lacks conserved residue(s) required for the propagation of feature annotation.</text>
</comment>
<sequence>MLIILMLSTVYNGRYWVFFTDKGNQKGNISTQIERVAGLYPSITIERRMKAMGKPANRGDLPVYPPYIDSLKKLGFKPRYVSRWLNGVSGLLPEDMVNRIKKLPFVREVKRVATIGGGFPHIPKPLSYGKQETNIKLMSIDKLHNLGYSGKGVRIGVFDTGFEYGEGAHEALDMIHVIAKADFVFPDTIVHDGDTIIVPDTIVSYEQGEDYREGTYPNCYAPFCCQTDHGTMVLSILAGYAAGSFIGVAFGADYILAKTEQVYDREGHHVELKVEEDNWIRAMEWAESLGVDVVSSSVGYRDFQDTTGYSYADMDGRTALITIAAESAYARGVIVVNAMGNVSGDVPETSIVAPADG</sequence>
<organism evidence="4">
    <name type="scientific">candidate division WOR-3 bacterium</name>
    <dbReference type="NCBI Taxonomy" id="2052148"/>
    <lineage>
        <taxon>Bacteria</taxon>
        <taxon>Bacteria division WOR-3</taxon>
    </lineage>
</organism>
<evidence type="ECO:0000313" key="4">
    <source>
        <dbReference type="EMBL" id="HDI82803.1"/>
    </source>
</evidence>
<accession>A0A7C0ZH61</accession>
<protein>
    <recommendedName>
        <fullName evidence="3">Peptidase S8/S53 domain-containing protein</fullName>
    </recommendedName>
</protein>
<dbReference type="PANTHER" id="PTHR43806">
    <property type="entry name" value="PEPTIDASE S8"/>
    <property type="match status" value="1"/>
</dbReference>
<dbReference type="PROSITE" id="PS51892">
    <property type="entry name" value="SUBTILASE"/>
    <property type="match status" value="1"/>
</dbReference>
<dbReference type="AlphaFoldDB" id="A0A7C0ZH61"/>
<gene>
    <name evidence="4" type="ORF">ENF18_03310</name>
</gene>
<dbReference type="InterPro" id="IPR050131">
    <property type="entry name" value="Peptidase_S8_subtilisin-like"/>
</dbReference>
<dbReference type="Proteomes" id="UP000885847">
    <property type="component" value="Unassembled WGS sequence"/>
</dbReference>
<dbReference type="EMBL" id="DQWE01000159">
    <property type="protein sequence ID" value="HDI82803.1"/>
    <property type="molecule type" value="Genomic_DNA"/>
</dbReference>
<dbReference type="InterPro" id="IPR000209">
    <property type="entry name" value="Peptidase_S8/S53_dom"/>
</dbReference>
<dbReference type="GO" id="GO:0006508">
    <property type="term" value="P:proteolysis"/>
    <property type="evidence" value="ECO:0007669"/>
    <property type="project" value="InterPro"/>
</dbReference>
<dbReference type="InterPro" id="IPR036852">
    <property type="entry name" value="Peptidase_S8/S53_dom_sf"/>
</dbReference>
<dbReference type="GO" id="GO:0004252">
    <property type="term" value="F:serine-type endopeptidase activity"/>
    <property type="evidence" value="ECO:0007669"/>
    <property type="project" value="InterPro"/>
</dbReference>
<dbReference type="Pfam" id="PF00082">
    <property type="entry name" value="Peptidase_S8"/>
    <property type="match status" value="1"/>
</dbReference>
<name>A0A7C0ZH61_UNCW3</name>